<keyword evidence="1" id="KW-0732">Signal</keyword>
<evidence type="ECO:0000256" key="1">
    <source>
        <dbReference type="SAM" id="SignalP"/>
    </source>
</evidence>
<dbReference type="Pfam" id="PF09917">
    <property type="entry name" value="DUF2147"/>
    <property type="match status" value="1"/>
</dbReference>
<feature type="domain" description="DUF2147" evidence="2">
    <location>
        <begin position="24"/>
        <end position="136"/>
    </location>
</feature>
<dbReference type="Gene3D" id="2.40.128.520">
    <property type="match status" value="1"/>
</dbReference>
<evidence type="ECO:0000313" key="4">
    <source>
        <dbReference type="Proteomes" id="UP001139410"/>
    </source>
</evidence>
<evidence type="ECO:0000313" key="3">
    <source>
        <dbReference type="EMBL" id="MCF2514621.1"/>
    </source>
</evidence>
<dbReference type="EMBL" id="JAKFGM010000001">
    <property type="protein sequence ID" value="MCF2514621.1"/>
    <property type="molecule type" value="Genomic_DNA"/>
</dbReference>
<dbReference type="AlphaFoldDB" id="A0A9X1QJD8"/>
<accession>A0A9X1QJD8</accession>
<comment type="caution">
    <text evidence="3">The sequence shown here is derived from an EMBL/GenBank/DDBJ whole genome shotgun (WGS) entry which is preliminary data.</text>
</comment>
<dbReference type="RefSeq" id="WP_235067077.1">
    <property type="nucleotide sequence ID" value="NZ_JAKFGM010000001.1"/>
</dbReference>
<feature type="signal peptide" evidence="1">
    <location>
        <begin position="1"/>
        <end position="18"/>
    </location>
</feature>
<reference evidence="3" key="1">
    <citation type="submission" date="2022-01" db="EMBL/GenBank/DDBJ databases">
        <authorList>
            <person name="Jo J.-H."/>
            <person name="Im W.-T."/>
        </authorList>
    </citation>
    <scope>NUCLEOTIDE SEQUENCE</scope>
    <source>
        <strain evidence="3">G124</strain>
    </source>
</reference>
<dbReference type="InterPro" id="IPR019223">
    <property type="entry name" value="DUF2147"/>
</dbReference>
<dbReference type="PANTHER" id="PTHR36919:SF2">
    <property type="entry name" value="BLL6627 PROTEIN"/>
    <property type="match status" value="1"/>
</dbReference>
<dbReference type="PANTHER" id="PTHR36919">
    <property type="entry name" value="BLR1215 PROTEIN"/>
    <property type="match status" value="1"/>
</dbReference>
<name>A0A9X1QJD8_9SPHN</name>
<protein>
    <submittedName>
        <fullName evidence="3">DUF2147 domain-containing protein</fullName>
    </submittedName>
</protein>
<organism evidence="3 4">
    <name type="scientific">Sphingomonas cremea</name>
    <dbReference type="NCBI Taxonomy" id="2904799"/>
    <lineage>
        <taxon>Bacteria</taxon>
        <taxon>Pseudomonadati</taxon>
        <taxon>Pseudomonadota</taxon>
        <taxon>Alphaproteobacteria</taxon>
        <taxon>Sphingomonadales</taxon>
        <taxon>Sphingomonadaceae</taxon>
        <taxon>Sphingomonas</taxon>
    </lineage>
</organism>
<feature type="chain" id="PRO_5040952013" evidence="1">
    <location>
        <begin position="19"/>
        <end position="137"/>
    </location>
</feature>
<evidence type="ECO:0000259" key="2">
    <source>
        <dbReference type="Pfam" id="PF09917"/>
    </source>
</evidence>
<sequence length="137" mass="14416">MRFVIIAAGLLLASPASAADPIQGEWIVQGGGSKVRMGVCPGDASLLCGVVSWLPAAETNDLDSKNPNAALKGRRILGSQTVMGFKQSSPGKWAGGKLYDPETGKTYSGKISMNPDGTLKVQGCVMMICEAETWKRD</sequence>
<dbReference type="Proteomes" id="UP001139410">
    <property type="component" value="Unassembled WGS sequence"/>
</dbReference>
<gene>
    <name evidence="3" type="ORF">LVY65_06015</name>
</gene>
<proteinExistence type="predicted"/>
<keyword evidence="4" id="KW-1185">Reference proteome</keyword>